<dbReference type="PROSITE" id="PS50928">
    <property type="entry name" value="ABC_TM1"/>
    <property type="match status" value="1"/>
</dbReference>
<dbReference type="PANTHER" id="PTHR43386">
    <property type="entry name" value="OLIGOPEPTIDE TRANSPORT SYSTEM PERMEASE PROTEIN APPC"/>
    <property type="match status" value="1"/>
</dbReference>
<evidence type="ECO:0000256" key="12">
    <source>
        <dbReference type="RuleBase" id="RU363032"/>
    </source>
</evidence>
<keyword evidence="8 12" id="KW-1133">Transmembrane helix</keyword>
<dbReference type="InterPro" id="IPR025966">
    <property type="entry name" value="OppC_N"/>
</dbReference>
<comment type="subcellular location">
    <subcellularLocation>
        <location evidence="1">Cell inner membrane</location>
        <topology evidence="1">Multi-pass membrane protein</topology>
    </subcellularLocation>
    <subcellularLocation>
        <location evidence="12">Cell membrane</location>
        <topology evidence="12">Multi-pass membrane protein</topology>
    </subcellularLocation>
</comment>
<keyword evidence="2 12" id="KW-0813">Transport</keyword>
<dbReference type="PANTHER" id="PTHR43386:SF2">
    <property type="entry name" value="OLIGOPEPTIDE TRANSPORT SYSTEM PERMEASE PROTEIN OPPC"/>
    <property type="match status" value="1"/>
</dbReference>
<evidence type="ECO:0000256" key="9">
    <source>
        <dbReference type="ARBA" id="ARBA00023136"/>
    </source>
</evidence>
<keyword evidence="4" id="KW-0997">Cell inner membrane</keyword>
<name>A0A6J4PX13_9BACT</name>
<dbReference type="GO" id="GO:0015833">
    <property type="term" value="P:peptide transport"/>
    <property type="evidence" value="ECO:0007669"/>
    <property type="project" value="UniProtKB-KW"/>
</dbReference>
<evidence type="ECO:0000256" key="2">
    <source>
        <dbReference type="ARBA" id="ARBA00022448"/>
    </source>
</evidence>
<dbReference type="InterPro" id="IPR000515">
    <property type="entry name" value="MetI-like"/>
</dbReference>
<evidence type="ECO:0000256" key="11">
    <source>
        <dbReference type="ARBA" id="ARBA00072251"/>
    </source>
</evidence>
<keyword evidence="3" id="KW-1003">Cell membrane</keyword>
<evidence type="ECO:0000256" key="7">
    <source>
        <dbReference type="ARBA" id="ARBA00022927"/>
    </source>
</evidence>
<protein>
    <recommendedName>
        <fullName evidence="11">Oligopeptide transport system permease protein OppC</fullName>
    </recommendedName>
</protein>
<evidence type="ECO:0000256" key="5">
    <source>
        <dbReference type="ARBA" id="ARBA00022692"/>
    </source>
</evidence>
<evidence type="ECO:0000256" key="6">
    <source>
        <dbReference type="ARBA" id="ARBA00022856"/>
    </source>
</evidence>
<dbReference type="SUPFAM" id="SSF161098">
    <property type="entry name" value="MetI-like"/>
    <property type="match status" value="1"/>
</dbReference>
<evidence type="ECO:0000256" key="1">
    <source>
        <dbReference type="ARBA" id="ARBA00004429"/>
    </source>
</evidence>
<dbReference type="GO" id="GO:0055085">
    <property type="term" value="P:transmembrane transport"/>
    <property type="evidence" value="ECO:0007669"/>
    <property type="project" value="InterPro"/>
</dbReference>
<keyword evidence="5 12" id="KW-0812">Transmembrane</keyword>
<dbReference type="CDD" id="cd06261">
    <property type="entry name" value="TM_PBP2"/>
    <property type="match status" value="1"/>
</dbReference>
<feature type="transmembrane region" description="Helical" evidence="12">
    <location>
        <begin position="281"/>
        <end position="303"/>
    </location>
</feature>
<feature type="transmembrane region" description="Helical" evidence="12">
    <location>
        <begin position="236"/>
        <end position="261"/>
    </location>
</feature>
<feature type="transmembrane region" description="Helical" evidence="12">
    <location>
        <begin position="96"/>
        <end position="124"/>
    </location>
</feature>
<reference evidence="14" key="1">
    <citation type="submission" date="2020-02" db="EMBL/GenBank/DDBJ databases">
        <authorList>
            <person name="Meier V. D."/>
        </authorList>
    </citation>
    <scope>NUCLEOTIDE SEQUENCE</scope>
    <source>
        <strain evidence="14">AVDCRST_MAG74</strain>
    </source>
</reference>
<accession>A0A6J4PX13</accession>
<evidence type="ECO:0000313" key="14">
    <source>
        <dbReference type="EMBL" id="CAA9421942.1"/>
    </source>
</evidence>
<proteinExistence type="inferred from homology"/>
<keyword evidence="9 12" id="KW-0472">Membrane</keyword>
<feature type="domain" description="ABC transmembrane type-1" evidence="13">
    <location>
        <begin position="94"/>
        <end position="304"/>
    </location>
</feature>
<dbReference type="EMBL" id="CADCUR010000275">
    <property type="protein sequence ID" value="CAA9421942.1"/>
    <property type="molecule type" value="Genomic_DNA"/>
</dbReference>
<dbReference type="Pfam" id="PF12911">
    <property type="entry name" value="OppC_N"/>
    <property type="match status" value="1"/>
</dbReference>
<dbReference type="Gene3D" id="1.10.3720.10">
    <property type="entry name" value="MetI-like"/>
    <property type="match status" value="1"/>
</dbReference>
<comment type="similarity">
    <text evidence="10">Belongs to the binding-protein-dependent transport system permease family. OppBC subfamily.</text>
</comment>
<evidence type="ECO:0000256" key="4">
    <source>
        <dbReference type="ARBA" id="ARBA00022519"/>
    </source>
</evidence>
<dbReference type="InterPro" id="IPR050366">
    <property type="entry name" value="BP-dependent_transpt_permease"/>
</dbReference>
<evidence type="ECO:0000259" key="13">
    <source>
        <dbReference type="PROSITE" id="PS50928"/>
    </source>
</evidence>
<sequence length="318" mass="34186">MEQQQEVVKGASLWRDAWKRLLKNKLAVFGLAVMIIMVVAVTVGPAIIRWTTGYTYDFIPPDGDLIKSFPPSLQHPMGTDDSGRDILARVLQGGRISLMVGVISTLVSLVVGVSYGATAGYLGGKIDNFMMRVVDIIYAIPYILLVIVLLSAFGGQNAPGWIQSISGALGSGQGLSQIILLFFALGLVSWLTMARVVRGQILSLKNQEFVMAARATGVSTPAIIFRHLVPNALGPVIVYATLTIPSVMLSEAFLSFLGIGVQAPFASWGSLAADGIKNISVFPWQLIFPGVTMALTLFSLNFLGDGLRDALDPQTRKF</sequence>
<dbReference type="GO" id="GO:0005886">
    <property type="term" value="C:plasma membrane"/>
    <property type="evidence" value="ECO:0007669"/>
    <property type="project" value="UniProtKB-SubCell"/>
</dbReference>
<evidence type="ECO:0000256" key="10">
    <source>
        <dbReference type="ARBA" id="ARBA00024202"/>
    </source>
</evidence>
<dbReference type="AlphaFoldDB" id="A0A6J4PX13"/>
<keyword evidence="7" id="KW-0653">Protein transport</keyword>
<evidence type="ECO:0000256" key="8">
    <source>
        <dbReference type="ARBA" id="ARBA00022989"/>
    </source>
</evidence>
<feature type="transmembrane region" description="Helical" evidence="12">
    <location>
        <begin position="26"/>
        <end position="48"/>
    </location>
</feature>
<feature type="transmembrane region" description="Helical" evidence="12">
    <location>
        <begin position="136"/>
        <end position="155"/>
    </location>
</feature>
<evidence type="ECO:0000256" key="3">
    <source>
        <dbReference type="ARBA" id="ARBA00022475"/>
    </source>
</evidence>
<gene>
    <name evidence="14" type="ORF">AVDCRST_MAG74-3307</name>
</gene>
<organism evidence="14">
    <name type="scientific">uncultured Pyrinomonadaceae bacterium</name>
    <dbReference type="NCBI Taxonomy" id="2283094"/>
    <lineage>
        <taxon>Bacteria</taxon>
        <taxon>Pseudomonadati</taxon>
        <taxon>Acidobacteriota</taxon>
        <taxon>Blastocatellia</taxon>
        <taxon>Blastocatellales</taxon>
        <taxon>Pyrinomonadaceae</taxon>
        <taxon>environmental samples</taxon>
    </lineage>
</organism>
<keyword evidence="6" id="KW-0571">Peptide transport</keyword>
<dbReference type="GO" id="GO:0015031">
    <property type="term" value="P:protein transport"/>
    <property type="evidence" value="ECO:0007669"/>
    <property type="project" value="UniProtKB-KW"/>
</dbReference>
<dbReference type="InterPro" id="IPR035906">
    <property type="entry name" value="MetI-like_sf"/>
</dbReference>
<feature type="transmembrane region" description="Helical" evidence="12">
    <location>
        <begin position="175"/>
        <end position="197"/>
    </location>
</feature>
<dbReference type="Pfam" id="PF00528">
    <property type="entry name" value="BPD_transp_1"/>
    <property type="match status" value="1"/>
</dbReference>